<protein>
    <recommendedName>
        <fullName evidence="6">AMP-dependent synthetase/ligase domain-containing protein</fullName>
    </recommendedName>
</protein>
<dbReference type="InterPro" id="IPR045851">
    <property type="entry name" value="AMP-bd_C_sf"/>
</dbReference>
<dbReference type="GO" id="GO:0031956">
    <property type="term" value="F:medium-chain fatty acid-CoA ligase activity"/>
    <property type="evidence" value="ECO:0007669"/>
    <property type="project" value="TreeGrafter"/>
</dbReference>
<evidence type="ECO:0000259" key="3">
    <source>
        <dbReference type="Pfam" id="PF00501"/>
    </source>
</evidence>
<accession>A0A381S904</accession>
<evidence type="ECO:0000256" key="2">
    <source>
        <dbReference type="ARBA" id="ARBA00022598"/>
    </source>
</evidence>
<dbReference type="GO" id="GO:0006631">
    <property type="term" value="P:fatty acid metabolic process"/>
    <property type="evidence" value="ECO:0007669"/>
    <property type="project" value="TreeGrafter"/>
</dbReference>
<evidence type="ECO:0000256" key="1">
    <source>
        <dbReference type="ARBA" id="ARBA00006432"/>
    </source>
</evidence>
<dbReference type="Pfam" id="PF13193">
    <property type="entry name" value="AMP-binding_C"/>
    <property type="match status" value="1"/>
</dbReference>
<reference evidence="5" key="1">
    <citation type="submission" date="2018-05" db="EMBL/GenBank/DDBJ databases">
        <authorList>
            <person name="Lanie J.A."/>
            <person name="Ng W.-L."/>
            <person name="Kazmierczak K.M."/>
            <person name="Andrzejewski T.M."/>
            <person name="Davidsen T.M."/>
            <person name="Wayne K.J."/>
            <person name="Tettelin H."/>
            <person name="Glass J.I."/>
            <person name="Rusch D."/>
            <person name="Podicherti R."/>
            <person name="Tsui H.-C.T."/>
            <person name="Winkler M.E."/>
        </authorList>
    </citation>
    <scope>NUCLEOTIDE SEQUENCE</scope>
</reference>
<dbReference type="PANTHER" id="PTHR43201">
    <property type="entry name" value="ACYL-COA SYNTHETASE"/>
    <property type="match status" value="1"/>
</dbReference>
<feature type="domain" description="AMP-binding enzyme C-terminal" evidence="4">
    <location>
        <begin position="422"/>
        <end position="497"/>
    </location>
</feature>
<evidence type="ECO:0000259" key="4">
    <source>
        <dbReference type="Pfam" id="PF13193"/>
    </source>
</evidence>
<dbReference type="InterPro" id="IPR025110">
    <property type="entry name" value="AMP-bd_C"/>
</dbReference>
<dbReference type="AlphaFoldDB" id="A0A381S904"/>
<evidence type="ECO:0008006" key="6">
    <source>
        <dbReference type="Google" id="ProtNLM"/>
    </source>
</evidence>
<evidence type="ECO:0000313" key="5">
    <source>
        <dbReference type="EMBL" id="SVA00572.1"/>
    </source>
</evidence>
<feature type="domain" description="AMP-dependent synthetase/ligase" evidence="3">
    <location>
        <begin position="23"/>
        <end position="364"/>
    </location>
</feature>
<dbReference type="Pfam" id="PF00501">
    <property type="entry name" value="AMP-binding"/>
    <property type="match status" value="1"/>
</dbReference>
<comment type="similarity">
    <text evidence="1">Belongs to the ATP-dependent AMP-binding enzyme family.</text>
</comment>
<dbReference type="PANTHER" id="PTHR43201:SF5">
    <property type="entry name" value="MEDIUM-CHAIN ACYL-COA LIGASE ACSF2, MITOCHONDRIAL"/>
    <property type="match status" value="1"/>
</dbReference>
<dbReference type="InterPro" id="IPR042099">
    <property type="entry name" value="ANL_N_sf"/>
</dbReference>
<gene>
    <name evidence="5" type="ORF">METZ01_LOCUS53426</name>
</gene>
<organism evidence="5">
    <name type="scientific">marine metagenome</name>
    <dbReference type="NCBI Taxonomy" id="408172"/>
    <lineage>
        <taxon>unclassified sequences</taxon>
        <taxon>metagenomes</taxon>
        <taxon>ecological metagenomes</taxon>
    </lineage>
</organism>
<proteinExistence type="inferred from homology"/>
<sequence>MKINLNVTNHILFWLKHYQEIVPEKTFIFSIDQNINVSYKAAFQTCCRIGNFLKVRKIKANDRIALLSNNSIEHLLTYFGVMSYGATICTINVEMNQNNLNYILNRIAPKLVLYDNITLLPDSLSEYDSLPLGSWTNSISGSFFEKLDKVSNNDFGLPVNEPDDTASIFFTSGTDAKPKGVLISFLNLTKNTIAITERFGINEKDRILEFRSFNWMSAQVLSGLGSLCNGSTLFFALKFSVTKYFTWIRAFKATIATGNPTSINMLINRPLSLKRNEISHLRFFTSSSSPLFIKDWKKFETLYDIPILQGYGASECGWIAGSNENSRRLGSVGVPLQYQNVKIVDRSGKRLPANVQGMVVIRSNISNIQNRYLGDDVEIKTDSEGRIVTGDIGFIDEEGFLFITGREKDLIIIGGINISPIEIENVLMELTEIAAAAVFGISERIFGEKIVAFVVPDHNVDLDMEKIYDHCQRRLTKIKVPKKIDIINSLPKTERGKLDKKIMNKIWLDMNG</sequence>
<keyword evidence="2" id="KW-0436">Ligase</keyword>
<dbReference type="Gene3D" id="3.30.300.30">
    <property type="match status" value="1"/>
</dbReference>
<dbReference type="InterPro" id="IPR000873">
    <property type="entry name" value="AMP-dep_synth/lig_dom"/>
</dbReference>
<dbReference type="Gene3D" id="3.40.50.12780">
    <property type="entry name" value="N-terminal domain of ligase-like"/>
    <property type="match status" value="1"/>
</dbReference>
<name>A0A381S904_9ZZZZ</name>
<dbReference type="EMBL" id="UINC01002816">
    <property type="protein sequence ID" value="SVA00572.1"/>
    <property type="molecule type" value="Genomic_DNA"/>
</dbReference>
<dbReference type="SUPFAM" id="SSF56801">
    <property type="entry name" value="Acetyl-CoA synthetase-like"/>
    <property type="match status" value="1"/>
</dbReference>